<proteinExistence type="predicted"/>
<accession>A0A7X3MEW2</accession>
<dbReference type="RefSeq" id="WP_159750448.1">
    <property type="nucleotide sequence ID" value="NZ_WUQX01000001.1"/>
</dbReference>
<reference evidence="1 2" key="1">
    <citation type="submission" date="2019-12" db="EMBL/GenBank/DDBJ databases">
        <title>Sporaefaciens musculi gen. nov., sp. nov., a novel bacterium isolated from the caecum of an obese mouse.</title>
        <authorList>
            <person name="Rasmussen T.S."/>
            <person name="Streidl T."/>
            <person name="Hitch T.C.A."/>
            <person name="Wortmann E."/>
            <person name="Deptula P."/>
            <person name="Hansen M."/>
            <person name="Nielsen D.S."/>
            <person name="Clavel T."/>
            <person name="Vogensen F.K."/>
        </authorList>
    </citation>
    <scope>NUCLEOTIDE SEQUENCE [LARGE SCALE GENOMIC DNA]</scope>
    <source>
        <strain evidence="1 2">WCA-9-b2</strain>
    </source>
</reference>
<protein>
    <submittedName>
        <fullName evidence="1">Uncharacterized protein</fullName>
    </submittedName>
</protein>
<dbReference type="EMBL" id="WUQX01000001">
    <property type="protein sequence ID" value="MXP75139.1"/>
    <property type="molecule type" value="Genomic_DNA"/>
</dbReference>
<sequence length="93" mass="10218">MRLIDADRLNEVLERNFAKSDVLKQIVDVQPTAYDLDKVLEKMEAYAYSDGICIRHNGCPYVGNNDINCDNCAAIGALEIVKNGGIESAKAGR</sequence>
<comment type="caution">
    <text evidence="1">The sequence shown here is derived from an EMBL/GenBank/DDBJ whole genome shotgun (WGS) entry which is preliminary data.</text>
</comment>
<organism evidence="1 2">
    <name type="scientific">Sporofaciens musculi</name>
    <dbReference type="NCBI Taxonomy" id="2681861"/>
    <lineage>
        <taxon>Bacteria</taxon>
        <taxon>Bacillati</taxon>
        <taxon>Bacillota</taxon>
        <taxon>Clostridia</taxon>
        <taxon>Lachnospirales</taxon>
        <taxon>Lachnospiraceae</taxon>
        <taxon>Sporofaciens</taxon>
    </lineage>
</organism>
<evidence type="ECO:0000313" key="1">
    <source>
        <dbReference type="EMBL" id="MXP75139.1"/>
    </source>
</evidence>
<gene>
    <name evidence="1" type="ORF">GN277_07010</name>
</gene>
<dbReference type="AlphaFoldDB" id="A0A7X3MEW2"/>
<name>A0A7X3MEW2_9FIRM</name>
<evidence type="ECO:0000313" key="2">
    <source>
        <dbReference type="Proteomes" id="UP000460412"/>
    </source>
</evidence>
<dbReference type="Proteomes" id="UP000460412">
    <property type="component" value="Unassembled WGS sequence"/>
</dbReference>
<keyword evidence="2" id="KW-1185">Reference proteome</keyword>